<dbReference type="GO" id="GO:0035438">
    <property type="term" value="F:cyclic-di-GMP binding"/>
    <property type="evidence" value="ECO:0007669"/>
    <property type="project" value="InterPro"/>
</dbReference>
<dbReference type="AlphaFoldDB" id="A0A519BFZ1"/>
<accession>A0A519BFZ1</accession>
<gene>
    <name evidence="2" type="ORF">EVJ46_08370</name>
</gene>
<organism evidence="2 3">
    <name type="scientific">Acididesulfobacter guangdongensis</name>
    <dbReference type="NCBI Taxonomy" id="2597225"/>
    <lineage>
        <taxon>Bacteria</taxon>
        <taxon>Deltaproteobacteria</taxon>
        <taxon>Candidatus Acidulodesulfobacterales</taxon>
        <taxon>Candidatus Acididesulfobacter</taxon>
    </lineage>
</organism>
<sequence>MFDLKKIKENPNVSIFSRKKEILTILRNFAKTKKNFIIYPYSPDLTGSQANNDYSSEIINVDEDIITIDSLMPKNGNLKMLSSAYLKVSFHFNDKEHYFLSKLYNFAEENNYFNFNIYTPLEIYSIEKRKFFRIEPAISEPIKITFFWINKVLSFNVFDISGEGFSFLSDFSFEKYTVIENMKLEFPKLPSITVRAEIKVSIPMNSKYKIGVQIINIKPAQQDIMFKYIFKRQRELVAKDRGL</sequence>
<protein>
    <recommendedName>
        <fullName evidence="1">PilZ domain-containing protein</fullName>
    </recommendedName>
</protein>
<dbReference type="Proteomes" id="UP000316562">
    <property type="component" value="Unassembled WGS sequence"/>
</dbReference>
<dbReference type="InterPro" id="IPR009875">
    <property type="entry name" value="PilZ_domain"/>
</dbReference>
<reference evidence="2 3" key="1">
    <citation type="journal article" date="2019" name="ISME J.">
        <title>Insights into ecological role of a new deltaproteobacterial order Candidatus Acidulodesulfobacterales by metagenomics and metatranscriptomics.</title>
        <authorList>
            <person name="Tan S."/>
            <person name="Liu J."/>
            <person name="Fang Y."/>
            <person name="Hedlund B.P."/>
            <person name="Lian Z.H."/>
            <person name="Huang L.Y."/>
            <person name="Li J.T."/>
            <person name="Huang L.N."/>
            <person name="Li W.J."/>
            <person name="Jiang H.C."/>
            <person name="Dong H.L."/>
            <person name="Shu W.S."/>
        </authorList>
    </citation>
    <scope>NUCLEOTIDE SEQUENCE [LARGE SCALE GENOMIC DNA]</scope>
    <source>
        <strain evidence="2">AP2</strain>
    </source>
</reference>
<evidence type="ECO:0000313" key="2">
    <source>
        <dbReference type="EMBL" id="RZD16191.1"/>
    </source>
</evidence>
<name>A0A519BFZ1_ACIG2</name>
<dbReference type="Pfam" id="PF07238">
    <property type="entry name" value="PilZ"/>
    <property type="match status" value="1"/>
</dbReference>
<evidence type="ECO:0000313" key="3">
    <source>
        <dbReference type="Proteomes" id="UP000316562"/>
    </source>
</evidence>
<dbReference type="InterPro" id="IPR012349">
    <property type="entry name" value="Split_barrel_FMN-bd"/>
</dbReference>
<dbReference type="Gene3D" id="2.30.110.10">
    <property type="entry name" value="Electron Transport, Fmn-binding Protein, Chain A"/>
    <property type="match status" value="1"/>
</dbReference>
<proteinExistence type="predicted"/>
<comment type="caution">
    <text evidence="2">The sequence shown here is derived from an EMBL/GenBank/DDBJ whole genome shotgun (WGS) entry which is preliminary data.</text>
</comment>
<evidence type="ECO:0000259" key="1">
    <source>
        <dbReference type="Pfam" id="PF07238"/>
    </source>
</evidence>
<feature type="domain" description="PilZ" evidence="1">
    <location>
        <begin position="127"/>
        <end position="230"/>
    </location>
</feature>
<dbReference type="EMBL" id="SGBC01000003">
    <property type="protein sequence ID" value="RZD16191.1"/>
    <property type="molecule type" value="Genomic_DNA"/>
</dbReference>
<dbReference type="Gene3D" id="2.40.10.220">
    <property type="entry name" value="predicted glycosyltransferase like domains"/>
    <property type="match status" value="1"/>
</dbReference>